<feature type="chain" id="PRO_5008903519" description="Secreted protein" evidence="1">
    <location>
        <begin position="21"/>
        <end position="88"/>
    </location>
</feature>
<organism evidence="2 3">
    <name type="scientific">Orchesella cincta</name>
    <name type="common">Springtail</name>
    <name type="synonym">Podura cincta</name>
    <dbReference type="NCBI Taxonomy" id="48709"/>
    <lineage>
        <taxon>Eukaryota</taxon>
        <taxon>Metazoa</taxon>
        <taxon>Ecdysozoa</taxon>
        <taxon>Arthropoda</taxon>
        <taxon>Hexapoda</taxon>
        <taxon>Collembola</taxon>
        <taxon>Entomobryomorpha</taxon>
        <taxon>Entomobryoidea</taxon>
        <taxon>Orchesellidae</taxon>
        <taxon>Orchesellinae</taxon>
        <taxon>Orchesella</taxon>
    </lineage>
</organism>
<keyword evidence="3" id="KW-1185">Reference proteome</keyword>
<proteinExistence type="predicted"/>
<dbReference type="Proteomes" id="UP000094527">
    <property type="component" value="Unassembled WGS sequence"/>
</dbReference>
<evidence type="ECO:0000313" key="3">
    <source>
        <dbReference type="Proteomes" id="UP000094527"/>
    </source>
</evidence>
<name>A0A1D2M5Y8_ORCCI</name>
<gene>
    <name evidence="2" type="ORF">Ocin01_18294</name>
</gene>
<dbReference type="EMBL" id="LJIJ01003655">
    <property type="protein sequence ID" value="ODM88388.1"/>
    <property type="molecule type" value="Genomic_DNA"/>
</dbReference>
<keyword evidence="1" id="KW-0732">Signal</keyword>
<accession>A0A1D2M5Y8</accession>
<protein>
    <recommendedName>
        <fullName evidence="4">Secreted protein</fullName>
    </recommendedName>
</protein>
<feature type="signal peptide" evidence="1">
    <location>
        <begin position="1"/>
        <end position="20"/>
    </location>
</feature>
<evidence type="ECO:0000256" key="1">
    <source>
        <dbReference type="SAM" id="SignalP"/>
    </source>
</evidence>
<comment type="caution">
    <text evidence="2">The sequence shown here is derived from an EMBL/GenBank/DDBJ whole genome shotgun (WGS) entry which is preliminary data.</text>
</comment>
<evidence type="ECO:0000313" key="2">
    <source>
        <dbReference type="EMBL" id="ODM88388.1"/>
    </source>
</evidence>
<evidence type="ECO:0008006" key="4">
    <source>
        <dbReference type="Google" id="ProtNLM"/>
    </source>
</evidence>
<sequence>MLLKLLPILVLLGVVAMSNGDADSCVGIFTGEVNCLADKGKFVYFEGENEACLPIVSFKSDTGEPSVPCMGQKKFDTEKECHDTCFKK</sequence>
<dbReference type="AlphaFoldDB" id="A0A1D2M5Y8"/>
<reference evidence="2 3" key="1">
    <citation type="journal article" date="2016" name="Genome Biol. Evol.">
        <title>Gene Family Evolution Reflects Adaptation to Soil Environmental Stressors in the Genome of the Collembolan Orchesella cincta.</title>
        <authorList>
            <person name="Faddeeva-Vakhrusheva A."/>
            <person name="Derks M.F."/>
            <person name="Anvar S.Y."/>
            <person name="Agamennone V."/>
            <person name="Suring W."/>
            <person name="Smit S."/>
            <person name="van Straalen N.M."/>
            <person name="Roelofs D."/>
        </authorList>
    </citation>
    <scope>NUCLEOTIDE SEQUENCE [LARGE SCALE GENOMIC DNA]</scope>
    <source>
        <tissue evidence="2">Mixed pool</tissue>
    </source>
</reference>